<feature type="signal peptide" evidence="1">
    <location>
        <begin position="1"/>
        <end position="20"/>
    </location>
</feature>
<dbReference type="AlphaFoldDB" id="A0A1M6Z471"/>
<dbReference type="PANTHER" id="PTHR23150">
    <property type="entry name" value="SULFATASE MODIFYING FACTOR 1, 2"/>
    <property type="match status" value="1"/>
</dbReference>
<dbReference type="GO" id="GO:0120147">
    <property type="term" value="F:formylglycine-generating oxidase activity"/>
    <property type="evidence" value="ECO:0007669"/>
    <property type="project" value="TreeGrafter"/>
</dbReference>
<feature type="domain" description="Sulfatase-modifying factor enzyme-like" evidence="2">
    <location>
        <begin position="27"/>
        <end position="233"/>
    </location>
</feature>
<dbReference type="STRING" id="1055723.SAMN05216293_3061"/>
<comment type="caution">
    <text evidence="4">The sequence shown here is derived from an EMBL/GenBank/DDBJ whole genome shotgun (WGS) entry which is preliminary data.</text>
</comment>
<dbReference type="Gene3D" id="3.90.1580.10">
    <property type="entry name" value="paralog of FGE (formylglycine-generating enzyme)"/>
    <property type="match status" value="1"/>
</dbReference>
<dbReference type="RefSeq" id="WP_072881426.1">
    <property type="nucleotide sequence ID" value="NZ_FOKU01000006.1"/>
</dbReference>
<dbReference type="EMBL" id="FOKU01000006">
    <property type="protein sequence ID" value="SFC11909.1"/>
    <property type="molecule type" value="Genomic_DNA"/>
</dbReference>
<evidence type="ECO:0000313" key="3">
    <source>
        <dbReference type="EMBL" id="SFC11909.1"/>
    </source>
</evidence>
<organism evidence="4 5">
    <name type="scientific">Flagellimonas taeanensis</name>
    <dbReference type="NCBI Taxonomy" id="1005926"/>
    <lineage>
        <taxon>Bacteria</taxon>
        <taxon>Pseudomonadati</taxon>
        <taxon>Bacteroidota</taxon>
        <taxon>Flavobacteriia</taxon>
        <taxon>Flavobacteriales</taxon>
        <taxon>Flavobacteriaceae</taxon>
        <taxon>Flagellimonas</taxon>
    </lineage>
</organism>
<dbReference type="Proteomes" id="UP000198940">
    <property type="component" value="Unassembled WGS sequence"/>
</dbReference>
<name>A0A1M6Z471_9FLAO</name>
<evidence type="ECO:0000313" key="4">
    <source>
        <dbReference type="EMBL" id="SHL25139.1"/>
    </source>
</evidence>
<keyword evidence="6" id="KW-1185">Reference proteome</keyword>
<keyword evidence="1" id="KW-0732">Signal</keyword>
<dbReference type="InterPro" id="IPR005532">
    <property type="entry name" value="SUMF_dom"/>
</dbReference>
<reference evidence="4 5" key="1">
    <citation type="submission" date="2016-11" db="EMBL/GenBank/DDBJ databases">
        <authorList>
            <person name="Varghese N."/>
            <person name="Submissions S."/>
        </authorList>
    </citation>
    <scope>NUCLEOTIDE SEQUENCE [LARGE SCALE GENOMIC DNA]</scope>
    <source>
        <strain evidence="4 5">CGMCC 1.12174</strain>
        <strain evidence="3 6">DSM 26351</strain>
    </source>
</reference>
<dbReference type="EMBL" id="FRAT01000008">
    <property type="protein sequence ID" value="SHL25139.1"/>
    <property type="molecule type" value="Genomic_DNA"/>
</dbReference>
<sequence length="238" mass="27135">MDTYKKLLMILSILPMALHAQNNLPVDMVYVQGGTYGIQTYDSISNTTKTYPSHDIPGFRMSNTEVSVQDFKQFCKETERDMPPPPDWGWGDPKLPVVNVTYSDALQYCAWLTKKHGIPFTLPTVAQWEYAARAGNFDTEDFVYHAELPNPYVVYSGNSKEKPDCITCMQPNEMGLYAMCGNVWEWTLKELGNRWGPSVMGGSFFEDADNVKVHSRKEFPQSLRRQDIGFRVVVNAHQ</sequence>
<dbReference type="InterPro" id="IPR051043">
    <property type="entry name" value="Sulfatase_Mod_Factor_Kinase"/>
</dbReference>
<accession>A0A1M6Z471</accession>
<evidence type="ECO:0000259" key="2">
    <source>
        <dbReference type="Pfam" id="PF03781"/>
    </source>
</evidence>
<gene>
    <name evidence="3" type="ORF">SAMN04487891_10659</name>
    <name evidence="4" type="ORF">SAMN05216293_3061</name>
</gene>
<dbReference type="Proteomes" id="UP000184031">
    <property type="component" value="Unassembled WGS sequence"/>
</dbReference>
<feature type="chain" id="PRO_5009923122" evidence="1">
    <location>
        <begin position="21"/>
        <end position="238"/>
    </location>
</feature>
<dbReference type="PANTHER" id="PTHR23150:SF35">
    <property type="entry name" value="BLL6746 PROTEIN"/>
    <property type="match status" value="1"/>
</dbReference>
<evidence type="ECO:0000313" key="6">
    <source>
        <dbReference type="Proteomes" id="UP000198940"/>
    </source>
</evidence>
<evidence type="ECO:0000256" key="1">
    <source>
        <dbReference type="SAM" id="SignalP"/>
    </source>
</evidence>
<dbReference type="Pfam" id="PF03781">
    <property type="entry name" value="FGE-sulfatase"/>
    <property type="match status" value="1"/>
</dbReference>
<dbReference type="InterPro" id="IPR016187">
    <property type="entry name" value="CTDL_fold"/>
</dbReference>
<proteinExistence type="predicted"/>
<dbReference type="OrthoDB" id="9768004at2"/>
<evidence type="ECO:0000313" key="5">
    <source>
        <dbReference type="Proteomes" id="UP000184031"/>
    </source>
</evidence>
<dbReference type="InterPro" id="IPR042095">
    <property type="entry name" value="SUMF_sf"/>
</dbReference>
<protein>
    <submittedName>
        <fullName evidence="4">Formylglycine-generating enzyme, required for sulfatase activity, contains SUMF1/FGE domain</fullName>
    </submittedName>
</protein>
<dbReference type="SUPFAM" id="SSF56436">
    <property type="entry name" value="C-type lectin-like"/>
    <property type="match status" value="1"/>
</dbReference>